<comment type="function">
    <text evidence="1 6">Catalyzes the insertion of molybdate into adenylated molybdopterin with the concomitant release of AMP.</text>
</comment>
<dbReference type="CDD" id="cd00887">
    <property type="entry name" value="MoeA"/>
    <property type="match status" value="1"/>
</dbReference>
<proteinExistence type="inferred from homology"/>
<dbReference type="EC" id="2.10.1.1" evidence="6"/>
<dbReference type="InterPro" id="IPR001453">
    <property type="entry name" value="MoaB/Mog_dom"/>
</dbReference>
<sequence length="404" mass="43507">MSASLLTNMVTVNEAKQKIIANTLFLPTERRQLRDALGQVLAEDILSPISLPSFRQSSMDGYAIVHSDITFGGIALPIAGESKAGQTGIQTLAPGTAFRIFTGAPVPDGATAVVMQEHTILENGHVTIQEFPVNEGKNVRNIGQQIQAGVVALPKGTYITPGSIGFLQGMGVENVSVYRKPKIGLLVTGDELLKTGEPLVHGKIYESNSAMLIAALKQEHITDIEVRYAADDLDSTIAALTELSVDNDVILATGGVSVGDYDFVGVALQSIQAETVFYKVRQKPGKPLLFAKKRGKLFFALPGNPASSLVCYYEYVLPALRLITGRRDAFLKTLKLPAKYAYSFNGERDEFLKALVEGGAVIPLDGQESFALRSFALANAIIYLPMTQNVVAEGDLVEVHLLPF</sequence>
<evidence type="ECO:0000256" key="5">
    <source>
        <dbReference type="ARBA" id="ARBA00047317"/>
    </source>
</evidence>
<evidence type="ECO:0000256" key="1">
    <source>
        <dbReference type="ARBA" id="ARBA00002901"/>
    </source>
</evidence>
<organism evidence="8 9">
    <name type="scientific">Dyadobacter pollutisoli</name>
    <dbReference type="NCBI Taxonomy" id="2910158"/>
    <lineage>
        <taxon>Bacteria</taxon>
        <taxon>Pseudomonadati</taxon>
        <taxon>Bacteroidota</taxon>
        <taxon>Cytophagia</taxon>
        <taxon>Cytophagales</taxon>
        <taxon>Spirosomataceae</taxon>
        <taxon>Dyadobacter</taxon>
    </lineage>
</organism>
<dbReference type="Pfam" id="PF00994">
    <property type="entry name" value="MoCF_biosynth"/>
    <property type="match status" value="1"/>
</dbReference>
<dbReference type="SUPFAM" id="SSF63882">
    <property type="entry name" value="MoeA N-terminal region -like"/>
    <property type="match status" value="1"/>
</dbReference>
<keyword evidence="6" id="KW-0500">Molybdenum</keyword>
<keyword evidence="6" id="KW-0479">Metal-binding</keyword>
<dbReference type="GO" id="GO:0006777">
    <property type="term" value="P:Mo-molybdopterin cofactor biosynthetic process"/>
    <property type="evidence" value="ECO:0007669"/>
    <property type="project" value="UniProtKB-UniRule"/>
</dbReference>
<dbReference type="GO" id="GO:0005829">
    <property type="term" value="C:cytosol"/>
    <property type="evidence" value="ECO:0007669"/>
    <property type="project" value="TreeGrafter"/>
</dbReference>
<dbReference type="Pfam" id="PF03454">
    <property type="entry name" value="MoeA_C"/>
    <property type="match status" value="1"/>
</dbReference>
<evidence type="ECO:0000313" key="8">
    <source>
        <dbReference type="EMBL" id="WAC10206.1"/>
    </source>
</evidence>
<dbReference type="InterPro" id="IPR008284">
    <property type="entry name" value="MoCF_biosynth_CS"/>
</dbReference>
<feature type="domain" description="MoaB/Mog" evidence="7">
    <location>
        <begin position="184"/>
        <end position="322"/>
    </location>
</feature>
<dbReference type="Proteomes" id="UP001164653">
    <property type="component" value="Chromosome"/>
</dbReference>
<keyword evidence="6" id="KW-0460">Magnesium</keyword>
<evidence type="ECO:0000256" key="2">
    <source>
        <dbReference type="ARBA" id="ARBA00005046"/>
    </source>
</evidence>
<gene>
    <name evidence="8" type="ORF">ON006_20890</name>
</gene>
<dbReference type="GO" id="GO:0061599">
    <property type="term" value="F:molybdopterin molybdotransferase activity"/>
    <property type="evidence" value="ECO:0007669"/>
    <property type="project" value="UniProtKB-UniRule"/>
</dbReference>
<reference evidence="8" key="1">
    <citation type="submission" date="2022-11" db="EMBL/GenBank/DDBJ databases">
        <title>Dyadobacter pollutisoli sp. nov., isolated from plastic dumped soil.</title>
        <authorList>
            <person name="Kim J.M."/>
            <person name="Kim K.R."/>
            <person name="Lee J.K."/>
            <person name="Hao L."/>
            <person name="Jeon C.O."/>
        </authorList>
    </citation>
    <scope>NUCLEOTIDE SEQUENCE</scope>
    <source>
        <strain evidence="8">U1</strain>
    </source>
</reference>
<dbReference type="Gene3D" id="3.40.980.10">
    <property type="entry name" value="MoaB/Mog-like domain"/>
    <property type="match status" value="1"/>
</dbReference>
<evidence type="ECO:0000313" key="9">
    <source>
        <dbReference type="Proteomes" id="UP001164653"/>
    </source>
</evidence>
<evidence type="ECO:0000259" key="7">
    <source>
        <dbReference type="SMART" id="SM00852"/>
    </source>
</evidence>
<dbReference type="NCBIfam" id="NF045515">
    <property type="entry name" value="Glp_gephyrin"/>
    <property type="match status" value="1"/>
</dbReference>
<dbReference type="GO" id="GO:0046872">
    <property type="term" value="F:metal ion binding"/>
    <property type="evidence" value="ECO:0007669"/>
    <property type="project" value="UniProtKB-UniRule"/>
</dbReference>
<accession>A0A9E8N7Z3</accession>
<dbReference type="AlphaFoldDB" id="A0A9E8N7Z3"/>
<keyword evidence="6" id="KW-0808">Transferase</keyword>
<evidence type="ECO:0000256" key="3">
    <source>
        <dbReference type="ARBA" id="ARBA00010763"/>
    </source>
</evidence>
<dbReference type="InterPro" id="IPR036425">
    <property type="entry name" value="MoaB/Mog-like_dom_sf"/>
</dbReference>
<dbReference type="Gene3D" id="2.40.340.10">
    <property type="entry name" value="MoeA, C-terminal, domain IV"/>
    <property type="match status" value="1"/>
</dbReference>
<dbReference type="Gene3D" id="2.170.190.11">
    <property type="entry name" value="Molybdopterin biosynthesis moea protein, domain 3"/>
    <property type="match status" value="1"/>
</dbReference>
<evidence type="ECO:0000256" key="6">
    <source>
        <dbReference type="RuleBase" id="RU365090"/>
    </source>
</evidence>
<dbReference type="SUPFAM" id="SSF53218">
    <property type="entry name" value="Molybdenum cofactor biosynthesis proteins"/>
    <property type="match status" value="1"/>
</dbReference>
<dbReference type="KEGG" id="dpf:ON006_20890"/>
<keyword evidence="4 6" id="KW-0501">Molybdenum cofactor biosynthesis</keyword>
<comment type="similarity">
    <text evidence="3 6">Belongs to the MoeA family.</text>
</comment>
<name>A0A9E8N7Z3_9BACT</name>
<protein>
    <recommendedName>
        <fullName evidence="6">Molybdopterin molybdenumtransferase</fullName>
        <ecNumber evidence="6">2.10.1.1</ecNumber>
    </recommendedName>
</protein>
<dbReference type="InterPro" id="IPR036688">
    <property type="entry name" value="MoeA_C_domain_IV_sf"/>
</dbReference>
<comment type="cofactor">
    <cofactor evidence="6">
        <name>Mg(2+)</name>
        <dbReference type="ChEBI" id="CHEBI:18420"/>
    </cofactor>
</comment>
<evidence type="ECO:0000256" key="4">
    <source>
        <dbReference type="ARBA" id="ARBA00023150"/>
    </source>
</evidence>
<dbReference type="InterPro" id="IPR036135">
    <property type="entry name" value="MoeA_linker/N_sf"/>
</dbReference>
<dbReference type="InterPro" id="IPR038987">
    <property type="entry name" value="MoeA-like"/>
</dbReference>
<keyword evidence="9" id="KW-1185">Reference proteome</keyword>
<dbReference type="PANTHER" id="PTHR10192:SF5">
    <property type="entry name" value="GEPHYRIN"/>
    <property type="match status" value="1"/>
</dbReference>
<comment type="catalytic activity">
    <reaction evidence="5">
        <text>adenylyl-molybdopterin + molybdate = Mo-molybdopterin + AMP + H(+)</text>
        <dbReference type="Rhea" id="RHEA:35047"/>
        <dbReference type="ChEBI" id="CHEBI:15378"/>
        <dbReference type="ChEBI" id="CHEBI:36264"/>
        <dbReference type="ChEBI" id="CHEBI:62727"/>
        <dbReference type="ChEBI" id="CHEBI:71302"/>
        <dbReference type="ChEBI" id="CHEBI:456215"/>
        <dbReference type="EC" id="2.10.1.1"/>
    </reaction>
</comment>
<dbReference type="PROSITE" id="PS01079">
    <property type="entry name" value="MOCF_BIOSYNTHESIS_2"/>
    <property type="match status" value="1"/>
</dbReference>
<dbReference type="InterPro" id="IPR005110">
    <property type="entry name" value="MoeA_linker/N"/>
</dbReference>
<dbReference type="Gene3D" id="3.90.105.10">
    <property type="entry name" value="Molybdopterin biosynthesis moea protein, domain 2"/>
    <property type="match status" value="1"/>
</dbReference>
<dbReference type="NCBIfam" id="TIGR00177">
    <property type="entry name" value="molyb_syn"/>
    <property type="match status" value="1"/>
</dbReference>
<dbReference type="SMART" id="SM00852">
    <property type="entry name" value="MoCF_biosynth"/>
    <property type="match status" value="1"/>
</dbReference>
<dbReference type="RefSeq" id="WP_244823798.1">
    <property type="nucleotide sequence ID" value="NZ_CP112998.1"/>
</dbReference>
<dbReference type="InterPro" id="IPR005111">
    <property type="entry name" value="MoeA_C_domain_IV"/>
</dbReference>
<dbReference type="FunFam" id="2.170.190.11:FF:000001">
    <property type="entry name" value="Molybdopterin molybdenumtransferase"/>
    <property type="match status" value="1"/>
</dbReference>
<comment type="pathway">
    <text evidence="2 6">Cofactor biosynthesis; molybdopterin biosynthesis.</text>
</comment>
<dbReference type="PANTHER" id="PTHR10192">
    <property type="entry name" value="MOLYBDOPTERIN BIOSYNTHESIS PROTEIN"/>
    <property type="match status" value="1"/>
</dbReference>
<dbReference type="EMBL" id="CP112998">
    <property type="protein sequence ID" value="WAC10206.1"/>
    <property type="molecule type" value="Genomic_DNA"/>
</dbReference>
<dbReference type="Pfam" id="PF03453">
    <property type="entry name" value="MoeA_N"/>
    <property type="match status" value="1"/>
</dbReference>
<dbReference type="SUPFAM" id="SSF63867">
    <property type="entry name" value="MoeA C-terminal domain-like"/>
    <property type="match status" value="1"/>
</dbReference>